<dbReference type="AlphaFoldDB" id="A0A6S7BVD7"/>
<dbReference type="EMBL" id="CADILD010000001">
    <property type="protein sequence ID" value="CAB3820136.1"/>
    <property type="molecule type" value="Genomic_DNA"/>
</dbReference>
<gene>
    <name evidence="2" type="ORF">LMG1861_00208</name>
</gene>
<accession>A0A6S7BVD7</accession>
<sequence length="173" mass="18132">MNANATSVTAVTPAPAGVQAIALAYAVADTAAALAAIDAYAHASLGHALCTVNRFDADAMRVVRLYSSNPEAYPPGGSKDKRGTPWGQQVLVERRVFVGEGEAAIREFFNDHDAIRELGLQSVINVPVVYGQACLGTVNFLMPRPKVTDADVDNARLAALLALPALLATSQAD</sequence>
<dbReference type="Proteomes" id="UP000494105">
    <property type="component" value="Unassembled WGS sequence"/>
</dbReference>
<dbReference type="Gene3D" id="3.30.450.40">
    <property type="match status" value="1"/>
</dbReference>
<organism evidence="2 3">
    <name type="scientific">Achromobacter piechaudii</name>
    <dbReference type="NCBI Taxonomy" id="72556"/>
    <lineage>
        <taxon>Bacteria</taxon>
        <taxon>Pseudomonadati</taxon>
        <taxon>Pseudomonadota</taxon>
        <taxon>Betaproteobacteria</taxon>
        <taxon>Burkholderiales</taxon>
        <taxon>Alcaligenaceae</taxon>
        <taxon>Achromobacter</taxon>
    </lineage>
</organism>
<dbReference type="InterPro" id="IPR003018">
    <property type="entry name" value="GAF"/>
</dbReference>
<dbReference type="InterPro" id="IPR029016">
    <property type="entry name" value="GAF-like_dom_sf"/>
</dbReference>
<reference evidence="2 3" key="1">
    <citation type="submission" date="2020-04" db="EMBL/GenBank/DDBJ databases">
        <authorList>
            <person name="De Canck E."/>
        </authorList>
    </citation>
    <scope>NUCLEOTIDE SEQUENCE [LARGE SCALE GENOMIC DNA]</scope>
    <source>
        <strain evidence="2 3">LMG 1861</strain>
    </source>
</reference>
<name>A0A6S7BVD7_9BURK</name>
<dbReference type="SUPFAM" id="SSF55781">
    <property type="entry name" value="GAF domain-like"/>
    <property type="match status" value="1"/>
</dbReference>
<protein>
    <recommendedName>
        <fullName evidence="1">GAF domain-containing protein</fullName>
    </recommendedName>
</protein>
<evidence type="ECO:0000313" key="2">
    <source>
        <dbReference type="EMBL" id="CAB3820136.1"/>
    </source>
</evidence>
<dbReference type="RefSeq" id="WP_006221173.1">
    <property type="nucleotide sequence ID" value="NZ_CADILD010000001.1"/>
</dbReference>
<dbReference type="Pfam" id="PF01590">
    <property type="entry name" value="GAF"/>
    <property type="match status" value="1"/>
</dbReference>
<proteinExistence type="predicted"/>
<evidence type="ECO:0000313" key="3">
    <source>
        <dbReference type="Proteomes" id="UP000494105"/>
    </source>
</evidence>
<feature type="domain" description="GAF" evidence="1">
    <location>
        <begin position="43"/>
        <end position="161"/>
    </location>
</feature>
<evidence type="ECO:0000259" key="1">
    <source>
        <dbReference type="Pfam" id="PF01590"/>
    </source>
</evidence>